<feature type="domain" description="RNase III" evidence="1">
    <location>
        <begin position="60"/>
        <end position="107"/>
    </location>
</feature>
<evidence type="ECO:0000259" key="1">
    <source>
        <dbReference type="PROSITE" id="PS50142"/>
    </source>
</evidence>
<dbReference type="InterPro" id="IPR036389">
    <property type="entry name" value="RNase_III_sf"/>
</dbReference>
<evidence type="ECO:0000313" key="2">
    <source>
        <dbReference type="EMBL" id="OCT51940.1"/>
    </source>
</evidence>
<dbReference type="OrthoDB" id="67027at2759"/>
<dbReference type="VEuPathDB" id="FungiDB:G647_06189"/>
<reference evidence="3" key="1">
    <citation type="submission" date="2015-07" db="EMBL/GenBank/DDBJ databases">
        <authorList>
            <person name="Teixeira M.M."/>
            <person name="Souza R.C."/>
            <person name="Almeida L.G."/>
            <person name="Vicente V.A."/>
            <person name="de Hoog S."/>
            <person name="Bocca A.L."/>
            <person name="de Almeida S.R."/>
            <person name="Vasconcelos A.T."/>
            <person name="Felipe M.S."/>
        </authorList>
    </citation>
    <scope>NUCLEOTIDE SEQUENCE [LARGE SCALE GENOMIC DNA]</scope>
    <source>
        <strain evidence="3">KSF</strain>
    </source>
</reference>
<dbReference type="EMBL" id="LGRB01000009">
    <property type="protein sequence ID" value="OCT51940.1"/>
    <property type="molecule type" value="Genomic_DNA"/>
</dbReference>
<dbReference type="AlphaFoldDB" id="A0A1C1CTZ7"/>
<name>A0A1C1CTZ7_9EURO</name>
<protein>
    <submittedName>
        <fullName evidence="2">RNase3 domain protein</fullName>
    </submittedName>
</protein>
<proteinExistence type="predicted"/>
<dbReference type="InterPro" id="IPR000999">
    <property type="entry name" value="RNase_III_dom"/>
</dbReference>
<organism evidence="2 3">
    <name type="scientific">Cladophialophora carrionii</name>
    <dbReference type="NCBI Taxonomy" id="86049"/>
    <lineage>
        <taxon>Eukaryota</taxon>
        <taxon>Fungi</taxon>
        <taxon>Dikarya</taxon>
        <taxon>Ascomycota</taxon>
        <taxon>Pezizomycotina</taxon>
        <taxon>Eurotiomycetes</taxon>
        <taxon>Chaetothyriomycetidae</taxon>
        <taxon>Chaetothyriales</taxon>
        <taxon>Herpotrichiellaceae</taxon>
        <taxon>Cladophialophora</taxon>
    </lineage>
</organism>
<dbReference type="PROSITE" id="PS50142">
    <property type="entry name" value="RNASE_3_2"/>
    <property type="match status" value="1"/>
</dbReference>
<accession>A0A1C1CTZ7</accession>
<dbReference type="Gene3D" id="1.10.1520.10">
    <property type="entry name" value="Ribonuclease III domain"/>
    <property type="match status" value="1"/>
</dbReference>
<dbReference type="Proteomes" id="UP000094526">
    <property type="component" value="Unassembled WGS sequence"/>
</dbReference>
<gene>
    <name evidence="2" type="ORF">CLCR_09177</name>
</gene>
<dbReference type="STRING" id="86049.A0A1C1CTZ7"/>
<comment type="caution">
    <text evidence="2">The sequence shown here is derived from an EMBL/GenBank/DDBJ whole genome shotgun (WGS) entry which is preliminary data.</text>
</comment>
<dbReference type="VEuPathDB" id="FungiDB:CLCR_09177"/>
<dbReference type="GO" id="GO:0004525">
    <property type="term" value="F:ribonuclease III activity"/>
    <property type="evidence" value="ECO:0007669"/>
    <property type="project" value="InterPro"/>
</dbReference>
<dbReference type="CDD" id="cd00593">
    <property type="entry name" value="RIBOc"/>
    <property type="match status" value="1"/>
</dbReference>
<evidence type="ECO:0000313" key="3">
    <source>
        <dbReference type="Proteomes" id="UP000094526"/>
    </source>
</evidence>
<dbReference type="SUPFAM" id="SSF69065">
    <property type="entry name" value="RNase III domain-like"/>
    <property type="match status" value="1"/>
</dbReference>
<keyword evidence="3" id="KW-1185">Reference proteome</keyword>
<dbReference type="GO" id="GO:0006396">
    <property type="term" value="P:RNA processing"/>
    <property type="evidence" value="ECO:0007669"/>
    <property type="project" value="InterPro"/>
</dbReference>
<sequence length="138" mass="14502">MAAVPEKVRQCESIIGYEFAEKRHGIEALFAYSGSCRYMGSTFAVKKNDALGIFGDIAASNSNLASIGKARGLDACVVLNPGTAEVTDSVMATTVEAIIGAVSLDGGRAAAEKVMDRLNVTHELLTPVKSKTLLPSRP</sequence>